<sequence length="85" mass="9592">MSQKMKSPRPKKIHLDAEVILIIFFNSKGLVVGIAAGQLFKVFATHNLQMPSITSFRTNCYKVRFLLHSSSPYTANVMKDTVSFD</sequence>
<evidence type="ECO:0000313" key="3">
    <source>
        <dbReference type="Proteomes" id="UP001054945"/>
    </source>
</evidence>
<dbReference type="EMBL" id="BPLR01002654">
    <property type="protein sequence ID" value="GIX76174.1"/>
    <property type="molecule type" value="Genomic_DNA"/>
</dbReference>
<comment type="caution">
    <text evidence="2">The sequence shown here is derived from an EMBL/GenBank/DDBJ whole genome shotgun (WGS) entry which is preliminary data.</text>
</comment>
<organism evidence="2 3">
    <name type="scientific">Caerostris extrusa</name>
    <name type="common">Bark spider</name>
    <name type="synonym">Caerostris bankana</name>
    <dbReference type="NCBI Taxonomy" id="172846"/>
    <lineage>
        <taxon>Eukaryota</taxon>
        <taxon>Metazoa</taxon>
        <taxon>Ecdysozoa</taxon>
        <taxon>Arthropoda</taxon>
        <taxon>Chelicerata</taxon>
        <taxon>Arachnida</taxon>
        <taxon>Araneae</taxon>
        <taxon>Araneomorphae</taxon>
        <taxon>Entelegynae</taxon>
        <taxon>Araneoidea</taxon>
        <taxon>Araneidae</taxon>
        <taxon>Caerostris</taxon>
    </lineage>
</organism>
<keyword evidence="1" id="KW-1133">Transmembrane helix</keyword>
<gene>
    <name evidence="2" type="ORF">CEXT_257631</name>
</gene>
<feature type="transmembrane region" description="Helical" evidence="1">
    <location>
        <begin position="20"/>
        <end position="40"/>
    </location>
</feature>
<reference evidence="2 3" key="1">
    <citation type="submission" date="2021-06" db="EMBL/GenBank/DDBJ databases">
        <title>Caerostris extrusa draft genome.</title>
        <authorList>
            <person name="Kono N."/>
            <person name="Arakawa K."/>
        </authorList>
    </citation>
    <scope>NUCLEOTIDE SEQUENCE [LARGE SCALE GENOMIC DNA]</scope>
</reference>
<keyword evidence="1" id="KW-0812">Transmembrane</keyword>
<dbReference type="Proteomes" id="UP001054945">
    <property type="component" value="Unassembled WGS sequence"/>
</dbReference>
<keyword evidence="3" id="KW-1185">Reference proteome</keyword>
<dbReference type="AlphaFoldDB" id="A0AAV4MWB4"/>
<proteinExistence type="predicted"/>
<keyword evidence="1" id="KW-0472">Membrane</keyword>
<name>A0AAV4MWB4_CAEEX</name>
<evidence type="ECO:0000256" key="1">
    <source>
        <dbReference type="SAM" id="Phobius"/>
    </source>
</evidence>
<evidence type="ECO:0000313" key="2">
    <source>
        <dbReference type="EMBL" id="GIX76174.1"/>
    </source>
</evidence>
<protein>
    <submittedName>
        <fullName evidence="2">Uncharacterized protein</fullName>
    </submittedName>
</protein>
<accession>A0AAV4MWB4</accession>